<dbReference type="SUPFAM" id="SSF55753">
    <property type="entry name" value="Actin depolymerizing proteins"/>
    <property type="match status" value="1"/>
</dbReference>
<dbReference type="PROSITE" id="PS51263">
    <property type="entry name" value="ADF_H"/>
    <property type="match status" value="1"/>
</dbReference>
<dbReference type="Pfam" id="PF00169">
    <property type="entry name" value="PH"/>
    <property type="match status" value="1"/>
</dbReference>
<comment type="caution">
    <text evidence="3">The sequence shown here is derived from an EMBL/GenBank/DDBJ whole genome shotgun (WGS) entry which is preliminary data.</text>
</comment>
<dbReference type="Gene3D" id="2.30.29.30">
    <property type="entry name" value="Pleckstrin-homology domain (PH domain)/Phosphotyrosine-binding domain (PTB)"/>
    <property type="match status" value="1"/>
</dbReference>
<dbReference type="SUPFAM" id="SSF50729">
    <property type="entry name" value="PH domain-like"/>
    <property type="match status" value="1"/>
</dbReference>
<proteinExistence type="predicted"/>
<dbReference type="SMART" id="SM00233">
    <property type="entry name" value="PH"/>
    <property type="match status" value="1"/>
</dbReference>
<name>A0ABR2VNV3_9FUNG</name>
<evidence type="ECO:0000259" key="2">
    <source>
        <dbReference type="PROSITE" id="PS51263"/>
    </source>
</evidence>
<feature type="domain" description="PH" evidence="1">
    <location>
        <begin position="292"/>
        <end position="390"/>
    </location>
</feature>
<dbReference type="InterPro" id="IPR002108">
    <property type="entry name" value="ADF-H"/>
</dbReference>
<gene>
    <name evidence="3" type="ORF">K7432_014867</name>
</gene>
<dbReference type="InterPro" id="IPR029006">
    <property type="entry name" value="ADF-H/Gelsolin-like_dom_sf"/>
</dbReference>
<evidence type="ECO:0000313" key="3">
    <source>
        <dbReference type="EMBL" id="KAK9687239.1"/>
    </source>
</evidence>
<dbReference type="InterPro" id="IPR001849">
    <property type="entry name" value="PH_domain"/>
</dbReference>
<evidence type="ECO:0000313" key="4">
    <source>
        <dbReference type="Proteomes" id="UP001479436"/>
    </source>
</evidence>
<organism evidence="3 4">
    <name type="scientific">Basidiobolus ranarum</name>
    <dbReference type="NCBI Taxonomy" id="34480"/>
    <lineage>
        <taxon>Eukaryota</taxon>
        <taxon>Fungi</taxon>
        <taxon>Fungi incertae sedis</taxon>
        <taxon>Zoopagomycota</taxon>
        <taxon>Entomophthoromycotina</taxon>
        <taxon>Basidiobolomycetes</taxon>
        <taxon>Basidiobolales</taxon>
        <taxon>Basidiobolaceae</taxon>
        <taxon>Basidiobolus</taxon>
    </lineage>
</organism>
<dbReference type="PROSITE" id="PS50003">
    <property type="entry name" value="PH_DOMAIN"/>
    <property type="match status" value="1"/>
</dbReference>
<evidence type="ECO:0008006" key="5">
    <source>
        <dbReference type="Google" id="ProtNLM"/>
    </source>
</evidence>
<dbReference type="PANTHER" id="PTHR10829:SF25">
    <property type="entry name" value="DREBRIN-LIKE PROTEIN"/>
    <property type="match status" value="1"/>
</dbReference>
<evidence type="ECO:0000259" key="1">
    <source>
        <dbReference type="PROSITE" id="PS50003"/>
    </source>
</evidence>
<dbReference type="Gene3D" id="3.40.20.10">
    <property type="entry name" value="Severin"/>
    <property type="match status" value="1"/>
</dbReference>
<dbReference type="PANTHER" id="PTHR10829">
    <property type="entry name" value="CORTACTIN AND DREBRIN"/>
    <property type="match status" value="1"/>
</dbReference>
<sequence>MSCDLSDPAIAPAYEEVATGQGANWLILGYHDSRDTISLYTKGTGGLEEFKAHLTDEVLYGYLNFENNLIFVTYISENVSGIRRARAFVHGKHVATMLNKHDVYFTASSLADLTSSNVSARIRPKSVELAADAFESQPAVAEVESVSNPVESVPEPVEAPIFEAPSEIEAAHIAAPTSELPPIPAPRPSNEPEFEDAQEEFSSPVEEVQPSHELDTHTEIPVNKEPELVEESVPVIGTPDKSNLVKANGSTTPEQLTKDLKSLETDRILEENLKKREDLMNQVLESESSGNATSLTGYITVQGGGVYFWKRRWFALRGNTLYLYRDEKDKYPLSSIDFGVGINRIEDARSEVLIPNSFRVEFSPNEVYHFFADTSEEKAQIMGRFLGCVTTN</sequence>
<feature type="domain" description="ADF-H" evidence="2">
    <location>
        <begin position="2"/>
        <end position="123"/>
    </location>
</feature>
<keyword evidence="4" id="KW-1185">Reference proteome</keyword>
<dbReference type="Proteomes" id="UP001479436">
    <property type="component" value="Unassembled WGS sequence"/>
</dbReference>
<dbReference type="SMART" id="SM00102">
    <property type="entry name" value="ADF"/>
    <property type="match status" value="1"/>
</dbReference>
<dbReference type="InterPro" id="IPR011993">
    <property type="entry name" value="PH-like_dom_sf"/>
</dbReference>
<accession>A0ABR2VNV3</accession>
<dbReference type="Pfam" id="PF00241">
    <property type="entry name" value="Cofilin_ADF"/>
    <property type="match status" value="1"/>
</dbReference>
<protein>
    <recommendedName>
        <fullName evidence="5">Actin depolymerizing protein</fullName>
    </recommendedName>
</protein>
<reference evidence="3 4" key="1">
    <citation type="submission" date="2023-04" db="EMBL/GenBank/DDBJ databases">
        <title>Genome of Basidiobolus ranarum AG-B5.</title>
        <authorList>
            <person name="Stajich J.E."/>
            <person name="Carter-House D."/>
            <person name="Gryganskyi A."/>
        </authorList>
    </citation>
    <scope>NUCLEOTIDE SEQUENCE [LARGE SCALE GENOMIC DNA]</scope>
    <source>
        <strain evidence="3 4">AG-B5</strain>
    </source>
</reference>
<dbReference type="EMBL" id="JASJQH010008694">
    <property type="protein sequence ID" value="KAK9687239.1"/>
    <property type="molecule type" value="Genomic_DNA"/>
</dbReference>